<accession>A0A9P7JJP7</accession>
<dbReference type="GeneID" id="64626327"/>
<dbReference type="Proteomes" id="UP000807769">
    <property type="component" value="Unassembled WGS sequence"/>
</dbReference>
<keyword evidence="2" id="KW-1185">Reference proteome</keyword>
<evidence type="ECO:0000313" key="2">
    <source>
        <dbReference type="Proteomes" id="UP000807769"/>
    </source>
</evidence>
<gene>
    <name evidence="1" type="ORF">BJ212DRAFT_1295369</name>
</gene>
<reference evidence="1" key="1">
    <citation type="journal article" date="2020" name="New Phytol.">
        <title>Comparative genomics reveals dynamic genome evolution in host specialist ectomycorrhizal fungi.</title>
        <authorList>
            <person name="Lofgren L.A."/>
            <person name="Nguyen N.H."/>
            <person name="Vilgalys R."/>
            <person name="Ruytinx J."/>
            <person name="Liao H.L."/>
            <person name="Branco S."/>
            <person name="Kuo A."/>
            <person name="LaButti K."/>
            <person name="Lipzen A."/>
            <person name="Andreopoulos W."/>
            <person name="Pangilinan J."/>
            <person name="Riley R."/>
            <person name="Hundley H."/>
            <person name="Na H."/>
            <person name="Barry K."/>
            <person name="Grigoriev I.V."/>
            <person name="Stajich J.E."/>
            <person name="Kennedy P.G."/>
        </authorList>
    </citation>
    <scope>NUCLEOTIDE SEQUENCE</scope>
    <source>
        <strain evidence="1">MN1</strain>
    </source>
</reference>
<dbReference type="EMBL" id="JABBWG010000002">
    <property type="protein sequence ID" value="KAG1826106.1"/>
    <property type="molecule type" value="Genomic_DNA"/>
</dbReference>
<protein>
    <submittedName>
        <fullName evidence="1">Uncharacterized protein</fullName>
    </submittedName>
</protein>
<dbReference type="AlphaFoldDB" id="A0A9P7JJP7"/>
<dbReference type="RefSeq" id="XP_041199359.1">
    <property type="nucleotide sequence ID" value="XM_041332310.1"/>
</dbReference>
<proteinExistence type="predicted"/>
<sequence length="154" mass="16696">MSIVASTYDWGVIIGLSTVKCPGIEGFITLSLTQLTHIFQFRYTIIMNSTAQRTSSIATHVHSGVRYNMLPTKIPHQLQLPSTAITELLPDPSLSIIAFLKFPLPVIGVKTVHGIMSTEDGSLTACGKVEAMEFEGGEEVGLAVEEELGHGKKR</sequence>
<organism evidence="1 2">
    <name type="scientific">Suillus subaureus</name>
    <dbReference type="NCBI Taxonomy" id="48587"/>
    <lineage>
        <taxon>Eukaryota</taxon>
        <taxon>Fungi</taxon>
        <taxon>Dikarya</taxon>
        <taxon>Basidiomycota</taxon>
        <taxon>Agaricomycotina</taxon>
        <taxon>Agaricomycetes</taxon>
        <taxon>Agaricomycetidae</taxon>
        <taxon>Boletales</taxon>
        <taxon>Suillineae</taxon>
        <taxon>Suillaceae</taxon>
        <taxon>Suillus</taxon>
    </lineage>
</organism>
<name>A0A9P7JJP7_9AGAM</name>
<evidence type="ECO:0000313" key="1">
    <source>
        <dbReference type="EMBL" id="KAG1826106.1"/>
    </source>
</evidence>
<comment type="caution">
    <text evidence="1">The sequence shown here is derived from an EMBL/GenBank/DDBJ whole genome shotgun (WGS) entry which is preliminary data.</text>
</comment>